<dbReference type="KEGG" id="kng:KNAG_0B01620"/>
<comment type="subcellular location">
    <subcellularLocation>
        <location evidence="1">Nucleus</location>
    </subcellularLocation>
</comment>
<feature type="region of interest" description="Disordered" evidence="7">
    <location>
        <begin position="317"/>
        <end position="340"/>
    </location>
</feature>
<keyword evidence="2" id="KW-0479">Metal-binding</keyword>
<feature type="region of interest" description="Disordered" evidence="7">
    <location>
        <begin position="123"/>
        <end position="204"/>
    </location>
</feature>
<keyword evidence="5" id="KW-0539">Nucleus</keyword>
<dbReference type="GO" id="GO:0000122">
    <property type="term" value="P:negative regulation of transcription by RNA polymerase II"/>
    <property type="evidence" value="ECO:0007669"/>
    <property type="project" value="TreeGrafter"/>
</dbReference>
<keyword evidence="10" id="KW-1185">Reference proteome</keyword>
<evidence type="ECO:0000256" key="6">
    <source>
        <dbReference type="PROSITE-ProRule" id="PRU00094"/>
    </source>
</evidence>
<feature type="compositionally biased region" description="Polar residues" evidence="7">
    <location>
        <begin position="159"/>
        <end position="172"/>
    </location>
</feature>
<feature type="region of interest" description="Disordered" evidence="7">
    <location>
        <begin position="368"/>
        <end position="399"/>
    </location>
</feature>
<dbReference type="GeneID" id="34524259"/>
<dbReference type="eggNOG" id="KOG1601">
    <property type="taxonomic scope" value="Eukaryota"/>
</dbReference>
<dbReference type="OrthoDB" id="515401at2759"/>
<keyword evidence="3 6" id="KW-0863">Zinc-finger</keyword>
<dbReference type="HOGENOM" id="CLU_594549_0_0_1"/>
<evidence type="ECO:0000256" key="7">
    <source>
        <dbReference type="SAM" id="MobiDB-lite"/>
    </source>
</evidence>
<feature type="compositionally biased region" description="Low complexity" evidence="7">
    <location>
        <begin position="369"/>
        <end position="384"/>
    </location>
</feature>
<organism evidence="9 10">
    <name type="scientific">Huiozyma naganishii (strain ATCC MYA-139 / BCRC 22969 / CBS 8797 / KCTC 17520 / NBRC 10181 / NCYC 3082 / Yp74L-3)</name>
    <name type="common">Yeast</name>
    <name type="synonym">Kazachstania naganishii</name>
    <dbReference type="NCBI Taxonomy" id="1071383"/>
    <lineage>
        <taxon>Eukaryota</taxon>
        <taxon>Fungi</taxon>
        <taxon>Dikarya</taxon>
        <taxon>Ascomycota</taxon>
        <taxon>Saccharomycotina</taxon>
        <taxon>Saccharomycetes</taxon>
        <taxon>Saccharomycetales</taxon>
        <taxon>Saccharomycetaceae</taxon>
        <taxon>Huiozyma</taxon>
    </lineage>
</organism>
<reference evidence="10" key="2">
    <citation type="submission" date="2012-08" db="EMBL/GenBank/DDBJ databases">
        <title>Genome sequence of Kazachstania naganishii.</title>
        <authorList>
            <person name="Gordon J.L."/>
            <person name="Armisen D."/>
            <person name="Proux-Wera E."/>
            <person name="OhEigeartaigh S.S."/>
            <person name="Byrne K.P."/>
            <person name="Wolfe K.H."/>
        </authorList>
    </citation>
    <scope>NUCLEOTIDE SEQUENCE [LARGE SCALE GENOMIC DNA]</scope>
    <source>
        <strain evidence="10">ATCC MYA-139 / BCRC 22969 / CBS 8797 / CCRC 22969 / KCTC 17520 / NBRC 10181 / NCYC 3082</strain>
    </source>
</reference>
<dbReference type="GO" id="GO:0008270">
    <property type="term" value="F:zinc ion binding"/>
    <property type="evidence" value="ECO:0007669"/>
    <property type="project" value="UniProtKB-KW"/>
</dbReference>
<evidence type="ECO:0000256" key="1">
    <source>
        <dbReference type="ARBA" id="ARBA00004123"/>
    </source>
</evidence>
<dbReference type="PROSITE" id="PS00344">
    <property type="entry name" value="GATA_ZN_FINGER_1"/>
    <property type="match status" value="1"/>
</dbReference>
<evidence type="ECO:0000256" key="3">
    <source>
        <dbReference type="ARBA" id="ARBA00022771"/>
    </source>
</evidence>
<reference evidence="9 10" key="1">
    <citation type="journal article" date="2011" name="Proc. Natl. Acad. Sci. U.S.A.">
        <title>Evolutionary erosion of yeast sex chromosomes by mating-type switching accidents.</title>
        <authorList>
            <person name="Gordon J.L."/>
            <person name="Armisen D."/>
            <person name="Proux-Wera E."/>
            <person name="Oheigeartaigh S.S."/>
            <person name="Byrne K.P."/>
            <person name="Wolfe K.H."/>
        </authorList>
    </citation>
    <scope>NUCLEOTIDE SEQUENCE [LARGE SCALE GENOMIC DNA]</scope>
    <source>
        <strain evidence="10">ATCC MYA-139 / BCRC 22969 / CBS 8797 / CCRC 22969 / KCTC 17520 / NBRC 10181 / NCYC 3082</strain>
    </source>
</reference>
<dbReference type="InterPro" id="IPR000679">
    <property type="entry name" value="Znf_GATA"/>
</dbReference>
<dbReference type="GO" id="GO:0045944">
    <property type="term" value="P:positive regulation of transcription by RNA polymerase II"/>
    <property type="evidence" value="ECO:0007669"/>
    <property type="project" value="TreeGrafter"/>
</dbReference>
<accession>J7S3A6</accession>
<dbReference type="SUPFAM" id="SSF57716">
    <property type="entry name" value="Glucocorticoid receptor-like (DNA-binding domain)"/>
    <property type="match status" value="1"/>
</dbReference>
<evidence type="ECO:0000313" key="10">
    <source>
        <dbReference type="Proteomes" id="UP000006310"/>
    </source>
</evidence>
<evidence type="ECO:0000256" key="5">
    <source>
        <dbReference type="ARBA" id="ARBA00023242"/>
    </source>
</evidence>
<dbReference type="InterPro" id="IPR013088">
    <property type="entry name" value="Znf_NHR/GATA"/>
</dbReference>
<dbReference type="AlphaFoldDB" id="J7S3A6"/>
<gene>
    <name evidence="9" type="primary">KNAG0B01620</name>
    <name evidence="9" type="ordered locus">KNAG_0B01620</name>
</gene>
<evidence type="ECO:0000259" key="8">
    <source>
        <dbReference type="PROSITE" id="PS50114"/>
    </source>
</evidence>
<dbReference type="PANTHER" id="PTHR10071:SF281">
    <property type="entry name" value="BOX A-BINDING FACTOR-RELATED"/>
    <property type="match status" value="1"/>
</dbReference>
<dbReference type="GO" id="GO:0000978">
    <property type="term" value="F:RNA polymerase II cis-regulatory region sequence-specific DNA binding"/>
    <property type="evidence" value="ECO:0007669"/>
    <property type="project" value="TreeGrafter"/>
</dbReference>
<feature type="compositionally biased region" description="Polar residues" evidence="7">
    <location>
        <begin position="319"/>
        <end position="340"/>
    </location>
</feature>
<feature type="region of interest" description="Disordered" evidence="7">
    <location>
        <begin position="31"/>
        <end position="60"/>
    </location>
</feature>
<dbReference type="CDD" id="cd00202">
    <property type="entry name" value="ZnF_GATA"/>
    <property type="match status" value="1"/>
</dbReference>
<dbReference type="GO" id="GO:0000981">
    <property type="term" value="F:DNA-binding transcription factor activity, RNA polymerase II-specific"/>
    <property type="evidence" value="ECO:0007669"/>
    <property type="project" value="TreeGrafter"/>
</dbReference>
<dbReference type="FunFam" id="3.30.50.10:FF:000007">
    <property type="entry name" value="Nitrogen regulatory AreA, N-terminal"/>
    <property type="match status" value="1"/>
</dbReference>
<name>J7S3A6_HUIN7</name>
<dbReference type="Gene3D" id="3.30.50.10">
    <property type="entry name" value="Erythroid Transcription Factor GATA-1, subunit A"/>
    <property type="match status" value="1"/>
</dbReference>
<dbReference type="PANTHER" id="PTHR10071">
    <property type="entry name" value="TRANSCRIPTION FACTOR GATA FAMILY MEMBER"/>
    <property type="match status" value="1"/>
</dbReference>
<protein>
    <recommendedName>
        <fullName evidence="8">GATA-type domain-containing protein</fullName>
    </recommendedName>
</protein>
<dbReference type="STRING" id="1071383.J7S3A6"/>
<dbReference type="Pfam" id="PF00320">
    <property type="entry name" value="GATA"/>
    <property type="match status" value="1"/>
</dbReference>
<feature type="compositionally biased region" description="Basic and acidic residues" evidence="7">
    <location>
        <begin position="143"/>
        <end position="153"/>
    </location>
</feature>
<evidence type="ECO:0000256" key="4">
    <source>
        <dbReference type="ARBA" id="ARBA00022833"/>
    </source>
</evidence>
<dbReference type="SMART" id="SM00401">
    <property type="entry name" value="ZnF_GATA"/>
    <property type="match status" value="1"/>
</dbReference>
<dbReference type="PROSITE" id="PS50114">
    <property type="entry name" value="GATA_ZN_FINGER_2"/>
    <property type="match status" value="1"/>
</dbReference>
<dbReference type="RefSeq" id="XP_022462855.1">
    <property type="nucleotide sequence ID" value="XM_022611447.1"/>
</dbReference>
<evidence type="ECO:0000256" key="2">
    <source>
        <dbReference type="ARBA" id="ARBA00022723"/>
    </source>
</evidence>
<dbReference type="InterPro" id="IPR039355">
    <property type="entry name" value="Transcription_factor_GATA"/>
</dbReference>
<dbReference type="Proteomes" id="UP000006310">
    <property type="component" value="Chromosome 2"/>
</dbReference>
<dbReference type="GO" id="GO:0005634">
    <property type="term" value="C:nucleus"/>
    <property type="evidence" value="ECO:0007669"/>
    <property type="project" value="UniProtKB-SubCell"/>
</dbReference>
<dbReference type="EMBL" id="HE978315">
    <property type="protein sequence ID" value="CCK68609.1"/>
    <property type="molecule type" value="Genomic_DNA"/>
</dbReference>
<feature type="domain" description="GATA-type" evidence="8">
    <location>
        <begin position="78"/>
        <end position="131"/>
    </location>
</feature>
<keyword evidence="4" id="KW-0862">Zinc</keyword>
<evidence type="ECO:0000313" key="9">
    <source>
        <dbReference type="EMBL" id="CCK68609.1"/>
    </source>
</evidence>
<sequence>MLPLYEAKGTNETMVVTESDTNSGAIHALKDTNGDPTASKHENADGMPSHAISEDQSANSASGKLLFRNTGPNQVLNMSNSSVCKNCLTSTTPLWRRDENGSVLCNACGLFLKLHGRPRPIRLKTNVIKSRNRKGHSDNAGPSDEKSLKPTVDKKRKVSSSSEGKLLATSSSKNRKSRSQPPPDSRRTSTNTDDASDPFISKEADKTDSCIVPTKVPLTMLKDPTNRECFSPDAVSPHELPSIGSPIPNKAVPLQPMRPPSGSGEQLPGLISVLTDINKGNSPDSARNETTSMPAPHLNANQYSSQLHADFASPIAMPQTLSSNRGPDENNGSTSAYSTSCCQKLSGSLSEPFSKLDSKNLEQQRGILSPISQPQNISSICQNSTSGPRHTPLPLPTTQHSKFPLDTQDGPPFKRAEAFPQHRTLLKEEADKIKLTNVLKNEEEIIKLKSKITELEVITDLYKRHILELNDRCQSLEEQLHKIEPN</sequence>
<feature type="compositionally biased region" description="Basic and acidic residues" evidence="7">
    <location>
        <begin position="31"/>
        <end position="44"/>
    </location>
</feature>
<proteinExistence type="predicted"/>
<dbReference type="PRINTS" id="PR00619">
    <property type="entry name" value="GATAZNFINGER"/>
</dbReference>